<evidence type="ECO:0000256" key="2">
    <source>
        <dbReference type="ARBA" id="ARBA00022679"/>
    </source>
</evidence>
<dbReference type="SUPFAM" id="SSF53613">
    <property type="entry name" value="Ribokinase-like"/>
    <property type="match status" value="1"/>
</dbReference>
<dbReference type="Proteomes" id="UP001500752">
    <property type="component" value="Unassembled WGS sequence"/>
</dbReference>
<dbReference type="EMBL" id="BAABEO010000015">
    <property type="protein sequence ID" value="GAA3685327.1"/>
    <property type="molecule type" value="Genomic_DNA"/>
</dbReference>
<dbReference type="PIRSF" id="PIRSF000535">
    <property type="entry name" value="1PFK/6PFK/LacC"/>
    <property type="match status" value="1"/>
</dbReference>
<dbReference type="RefSeq" id="WP_345150976.1">
    <property type="nucleotide sequence ID" value="NZ_BAABEO010000015.1"/>
</dbReference>
<keyword evidence="5" id="KW-0067">ATP-binding</keyword>
<accession>A0ABP7CAP3</accession>
<keyword evidence="2 6" id="KW-0808">Transferase</keyword>
<keyword evidence="3" id="KW-0547">Nucleotide-binding</keyword>
<evidence type="ECO:0000259" key="7">
    <source>
        <dbReference type="Pfam" id="PF00294"/>
    </source>
</evidence>
<dbReference type="InterPro" id="IPR017583">
    <property type="entry name" value="Tagatose/fructose_Pkinase"/>
</dbReference>
<evidence type="ECO:0000256" key="3">
    <source>
        <dbReference type="ARBA" id="ARBA00022741"/>
    </source>
</evidence>
<name>A0ABP7CAP3_9MICC</name>
<protein>
    <submittedName>
        <fullName evidence="8">1-phosphofructokinase family hexose kinase</fullName>
    </submittedName>
</protein>
<dbReference type="Pfam" id="PF00294">
    <property type="entry name" value="PfkB"/>
    <property type="match status" value="1"/>
</dbReference>
<feature type="domain" description="Carbohydrate kinase PfkB" evidence="7">
    <location>
        <begin position="43"/>
        <end position="333"/>
    </location>
</feature>
<dbReference type="InterPro" id="IPR011611">
    <property type="entry name" value="PfkB_dom"/>
</dbReference>
<gene>
    <name evidence="8" type="ORF">GCM10023081_23560</name>
</gene>
<dbReference type="PANTHER" id="PTHR46566">
    <property type="entry name" value="1-PHOSPHOFRUCTOKINASE-RELATED"/>
    <property type="match status" value="1"/>
</dbReference>
<keyword evidence="9" id="KW-1185">Reference proteome</keyword>
<dbReference type="InterPro" id="IPR002173">
    <property type="entry name" value="Carboh/pur_kinase_PfkB_CS"/>
</dbReference>
<evidence type="ECO:0000313" key="9">
    <source>
        <dbReference type="Proteomes" id="UP001500752"/>
    </source>
</evidence>
<evidence type="ECO:0000256" key="1">
    <source>
        <dbReference type="ARBA" id="ARBA00010688"/>
    </source>
</evidence>
<dbReference type="PANTHER" id="PTHR46566:SF5">
    <property type="entry name" value="1-PHOSPHOFRUCTOKINASE"/>
    <property type="match status" value="1"/>
</dbReference>
<evidence type="ECO:0000313" key="8">
    <source>
        <dbReference type="EMBL" id="GAA3685327.1"/>
    </source>
</evidence>
<comment type="similarity">
    <text evidence="1">Belongs to the carbohydrate kinase PfkB family.</text>
</comment>
<sequence length="355" mass="36556">MSVKLSAERGCELAQVRAPVRAGGTAHRAAASPRVVTLTPAPSIDKVYFLDRVQAGQVNRAKGVATYLAGNGVNVARALHLAGNAVSAVLPVGPEGIAAIGCDDGIMQVACGVEVGRPIRTNVILVDESGLTTNINALPAPLDPGQWDRLCQAAIGEVRRIGADWFVLGGALPIDRSTGVAVDLRPLFRTMRSLGVSVCLDAPVDEAWSGWTDAGQPDLVKPNAAELALMAGIPVLSLRDAVEAAALVRARGVETVLVSLGPDGILEVGGQGALWACGPHAQVVNTTGAGDAALAGYLSVSGRDGRGQGQRYEALRRAVSWGALAVQQETTMLPHAIANAPGILIGLPEGDHRLS</sequence>
<dbReference type="Gene3D" id="3.40.1190.20">
    <property type="match status" value="1"/>
</dbReference>
<evidence type="ECO:0000256" key="4">
    <source>
        <dbReference type="ARBA" id="ARBA00022777"/>
    </source>
</evidence>
<organism evidence="8 9">
    <name type="scientific">Arthrobacter ginkgonis</name>
    <dbReference type="NCBI Taxonomy" id="1630594"/>
    <lineage>
        <taxon>Bacteria</taxon>
        <taxon>Bacillati</taxon>
        <taxon>Actinomycetota</taxon>
        <taxon>Actinomycetes</taxon>
        <taxon>Micrococcales</taxon>
        <taxon>Micrococcaceae</taxon>
        <taxon>Arthrobacter</taxon>
    </lineage>
</organism>
<proteinExistence type="inferred from homology"/>
<keyword evidence="4" id="KW-0418">Kinase</keyword>
<reference evidence="9" key="1">
    <citation type="journal article" date="2019" name="Int. J. Syst. Evol. Microbiol.">
        <title>The Global Catalogue of Microorganisms (GCM) 10K type strain sequencing project: providing services to taxonomists for standard genome sequencing and annotation.</title>
        <authorList>
            <consortium name="The Broad Institute Genomics Platform"/>
            <consortium name="The Broad Institute Genome Sequencing Center for Infectious Disease"/>
            <person name="Wu L."/>
            <person name="Ma J."/>
        </authorList>
    </citation>
    <scope>NUCLEOTIDE SEQUENCE [LARGE SCALE GENOMIC DNA]</scope>
    <source>
        <strain evidence="9">JCM 30742</strain>
    </source>
</reference>
<dbReference type="InterPro" id="IPR029056">
    <property type="entry name" value="Ribokinase-like"/>
</dbReference>
<evidence type="ECO:0000256" key="5">
    <source>
        <dbReference type="ARBA" id="ARBA00022840"/>
    </source>
</evidence>
<dbReference type="PROSITE" id="PS00584">
    <property type="entry name" value="PFKB_KINASES_2"/>
    <property type="match status" value="1"/>
</dbReference>
<comment type="caution">
    <text evidence="8">The sequence shown here is derived from an EMBL/GenBank/DDBJ whole genome shotgun (WGS) entry which is preliminary data.</text>
</comment>
<evidence type="ECO:0000256" key="6">
    <source>
        <dbReference type="PIRNR" id="PIRNR000535"/>
    </source>
</evidence>